<evidence type="ECO:0000256" key="4">
    <source>
        <dbReference type="RuleBase" id="RU003744"/>
    </source>
</evidence>
<evidence type="ECO:0000256" key="2">
    <source>
        <dbReference type="ARBA" id="ARBA00010333"/>
    </source>
</evidence>
<evidence type="ECO:0000256" key="5">
    <source>
        <dbReference type="SAM" id="SignalP"/>
    </source>
</evidence>
<dbReference type="PANTHER" id="PTHR35936">
    <property type="entry name" value="MEMBRANE-BOUND LYTIC MUREIN TRANSGLYCOSYLASE F"/>
    <property type="match status" value="1"/>
</dbReference>
<evidence type="ECO:0000313" key="7">
    <source>
        <dbReference type="EMBL" id="VEI13903.1"/>
    </source>
</evidence>
<dbReference type="KEGG" id="tbw:NCTC13354_01629"/>
<dbReference type="Pfam" id="PF00497">
    <property type="entry name" value="SBP_bac_3"/>
    <property type="match status" value="1"/>
</dbReference>
<evidence type="ECO:0000256" key="1">
    <source>
        <dbReference type="ARBA" id="ARBA00004196"/>
    </source>
</evidence>
<dbReference type="PANTHER" id="PTHR35936:SF19">
    <property type="entry name" value="AMINO-ACID-BINDING PROTEIN YXEM-RELATED"/>
    <property type="match status" value="1"/>
</dbReference>
<dbReference type="AlphaFoldDB" id="A0A3S4V7W6"/>
<evidence type="ECO:0000256" key="3">
    <source>
        <dbReference type="ARBA" id="ARBA00022729"/>
    </source>
</evidence>
<comment type="similarity">
    <text evidence="2 4">Belongs to the bacterial solute-binding protein 3 family.</text>
</comment>
<dbReference type="SMART" id="SM00062">
    <property type="entry name" value="PBPb"/>
    <property type="match status" value="1"/>
</dbReference>
<evidence type="ECO:0000313" key="8">
    <source>
        <dbReference type="Proteomes" id="UP000269542"/>
    </source>
</evidence>
<gene>
    <name evidence="7" type="primary">tcyA</name>
    <name evidence="7" type="ORF">NCTC13354_01629</name>
</gene>
<organism evidence="7 8">
    <name type="scientific">Trueperella bialowiezensis</name>
    <dbReference type="NCBI Taxonomy" id="312285"/>
    <lineage>
        <taxon>Bacteria</taxon>
        <taxon>Bacillati</taxon>
        <taxon>Actinomycetota</taxon>
        <taxon>Actinomycetes</taxon>
        <taxon>Actinomycetales</taxon>
        <taxon>Actinomycetaceae</taxon>
        <taxon>Trueperella</taxon>
    </lineage>
</organism>
<dbReference type="Proteomes" id="UP000269542">
    <property type="component" value="Chromosome"/>
</dbReference>
<dbReference type="PROSITE" id="PS01039">
    <property type="entry name" value="SBP_BACTERIAL_3"/>
    <property type="match status" value="1"/>
</dbReference>
<dbReference type="Gene3D" id="3.40.190.10">
    <property type="entry name" value="Periplasmic binding protein-like II"/>
    <property type="match status" value="2"/>
</dbReference>
<keyword evidence="3 5" id="KW-0732">Signal</keyword>
<dbReference type="GO" id="GO:0030313">
    <property type="term" value="C:cell envelope"/>
    <property type="evidence" value="ECO:0007669"/>
    <property type="project" value="UniProtKB-SubCell"/>
</dbReference>
<dbReference type="PROSITE" id="PS51257">
    <property type="entry name" value="PROKAR_LIPOPROTEIN"/>
    <property type="match status" value="1"/>
</dbReference>
<dbReference type="OrthoDB" id="8454826at2"/>
<reference evidence="7 8" key="1">
    <citation type="submission" date="2018-12" db="EMBL/GenBank/DDBJ databases">
        <authorList>
            <consortium name="Pathogen Informatics"/>
        </authorList>
    </citation>
    <scope>NUCLEOTIDE SEQUENCE [LARGE SCALE GENOMIC DNA]</scope>
    <source>
        <strain evidence="7 8">NCTC13354</strain>
    </source>
</reference>
<dbReference type="InterPro" id="IPR018313">
    <property type="entry name" value="SBP_3_CS"/>
</dbReference>
<dbReference type="SUPFAM" id="SSF53850">
    <property type="entry name" value="Periplasmic binding protein-like II"/>
    <property type="match status" value="1"/>
</dbReference>
<dbReference type="RefSeq" id="WP_126416958.1">
    <property type="nucleotide sequence ID" value="NZ_LR134476.1"/>
</dbReference>
<keyword evidence="8" id="KW-1185">Reference proteome</keyword>
<proteinExistence type="inferred from homology"/>
<sequence>MSKKSLAAFGALTISLALAACSGGGSNEGTASPEAGNTLLEQARETGKIRVGTEGDYLPYAYHDDNNQLTGIEVEIMELLADDLGLEVDWTPAPWDSLIAGVDADKYDVVIDSLAVTDERKEKFDFSDPYTRAIGKAAVKADSPLQSLSDLDSSVKSAQTPTSNWGKIAADDFGMELVVSEGLVPSLQLVASGRADTTINDIVAFRLYQEQNPDVSLRLLEGEIESPGCCSILVRKGEQEFIDELNAAIEKRIADGSIGEITKKYVGEDLSARQNAK</sequence>
<protein>
    <submittedName>
        <fullName evidence="7">L-cystine-binding protein tcyA</fullName>
    </submittedName>
</protein>
<accession>A0A3S4V7W6</accession>
<comment type="subcellular location">
    <subcellularLocation>
        <location evidence="1">Cell envelope</location>
    </subcellularLocation>
</comment>
<dbReference type="EMBL" id="LR134476">
    <property type="protein sequence ID" value="VEI13903.1"/>
    <property type="molecule type" value="Genomic_DNA"/>
</dbReference>
<evidence type="ECO:0000259" key="6">
    <source>
        <dbReference type="SMART" id="SM00062"/>
    </source>
</evidence>
<feature type="domain" description="Solute-binding protein family 3/N-terminal" evidence="6">
    <location>
        <begin position="48"/>
        <end position="269"/>
    </location>
</feature>
<feature type="signal peptide" evidence="5">
    <location>
        <begin position="1"/>
        <end position="19"/>
    </location>
</feature>
<dbReference type="InterPro" id="IPR001638">
    <property type="entry name" value="Solute-binding_3/MltF_N"/>
</dbReference>
<feature type="chain" id="PRO_5038356539" evidence="5">
    <location>
        <begin position="20"/>
        <end position="277"/>
    </location>
</feature>
<name>A0A3S4V7W6_9ACTO</name>